<gene>
    <name evidence="2" type="ORF">PBV87_08200</name>
</gene>
<feature type="transmembrane region" description="Helical" evidence="1">
    <location>
        <begin position="102"/>
        <end position="119"/>
    </location>
</feature>
<evidence type="ECO:0000256" key="1">
    <source>
        <dbReference type="SAM" id="Phobius"/>
    </source>
</evidence>
<accession>A0AA42DMA9</accession>
<keyword evidence="1" id="KW-1133">Transmembrane helix</keyword>
<feature type="transmembrane region" description="Helical" evidence="1">
    <location>
        <begin position="65"/>
        <end position="86"/>
    </location>
</feature>
<organism evidence="2 3">
    <name type="scientific">Holtiella tumoricola</name>
    <dbReference type="NCBI Taxonomy" id="3018743"/>
    <lineage>
        <taxon>Bacteria</taxon>
        <taxon>Bacillati</taxon>
        <taxon>Bacillota</taxon>
        <taxon>Clostridia</taxon>
        <taxon>Lachnospirales</taxon>
        <taxon>Cellulosilyticaceae</taxon>
        <taxon>Holtiella</taxon>
    </lineage>
</organism>
<keyword evidence="1" id="KW-0812">Transmembrane</keyword>
<keyword evidence="1" id="KW-0472">Membrane</keyword>
<dbReference type="AlphaFoldDB" id="A0AA42DMA9"/>
<evidence type="ECO:0000313" key="2">
    <source>
        <dbReference type="EMBL" id="MDA3731457.1"/>
    </source>
</evidence>
<reference evidence="2" key="1">
    <citation type="journal article" date="2023" name="Int. J. Syst. Evol. Microbiol.">
        <title>&lt;i&gt;Holtiella tumoricola&lt;/i&gt; gen. nov. sp. nov., isolated from a human clinical sample.</title>
        <authorList>
            <person name="Allen-Vercoe E."/>
            <person name="Daigneault M.C."/>
            <person name="Vancuren S.J."/>
            <person name="Cochrane K."/>
            <person name="O'Neal L.L."/>
            <person name="Sankaranarayanan K."/>
            <person name="Lawson P.A."/>
        </authorList>
    </citation>
    <scope>NUCLEOTIDE SEQUENCE</scope>
    <source>
        <strain evidence="2">CC70A</strain>
    </source>
</reference>
<comment type="caution">
    <text evidence="2">The sequence shown here is derived from an EMBL/GenBank/DDBJ whole genome shotgun (WGS) entry which is preliminary data.</text>
</comment>
<evidence type="ECO:0000313" key="3">
    <source>
        <dbReference type="Proteomes" id="UP001169242"/>
    </source>
</evidence>
<protein>
    <submittedName>
        <fullName evidence="2">Uncharacterized protein</fullName>
    </submittedName>
</protein>
<dbReference type="EMBL" id="JAQIFT010000036">
    <property type="protein sequence ID" value="MDA3731457.1"/>
    <property type="molecule type" value="Genomic_DNA"/>
</dbReference>
<feature type="transmembrane region" description="Helical" evidence="1">
    <location>
        <begin position="42"/>
        <end position="58"/>
    </location>
</feature>
<keyword evidence="3" id="KW-1185">Reference proteome</keyword>
<sequence length="422" mass="49337">MKEKCKSILCLEMFVIGVCSLIFVLIDSAIYRVFINFRVQEYWIVIPVFVCLLTIFICKQMRKAYITSFQIAIASLISLVLFFSFIKVDFIGRWVLLNFEEIAVVVIALFFIALSVLLYEKKSIENEVQDFTNDKLFNLFYINTSKAHEIAMLIDNKIMKTIESEQVSEELLKRNTSFSWGKKESLYSESGYSIEDTSKKRVYENFDVKTTKSIMLRRIYETAKKNKSQLERLNVGDLTIFENIELQQTNIDDTVMILNILQDSKIKNQSNDAVEINLNKMMEKMLDDFTIDYTFAYTNTVAEKDISNKYIIQFPYKYTDNFENGYQHNDLQLGKLSLIGIYRGEIDFSKRDSISSKFLELMSDSYRQEIQNSEQVGKMKLSHMASITPNIPFEFCHKKLNDKLHLIDVIAVIQELNLKKYE</sequence>
<name>A0AA42DMA9_9FIRM</name>
<proteinExistence type="predicted"/>
<dbReference type="RefSeq" id="WP_271011843.1">
    <property type="nucleotide sequence ID" value="NZ_JAQIFT010000036.1"/>
</dbReference>
<feature type="transmembrane region" description="Helical" evidence="1">
    <location>
        <begin position="7"/>
        <end position="30"/>
    </location>
</feature>
<dbReference type="Proteomes" id="UP001169242">
    <property type="component" value="Unassembled WGS sequence"/>
</dbReference>